<dbReference type="SMART" id="SM00248">
    <property type="entry name" value="ANK"/>
    <property type="match status" value="3"/>
</dbReference>
<dbReference type="InterPro" id="IPR002110">
    <property type="entry name" value="Ankyrin_rpt"/>
</dbReference>
<dbReference type="EMBL" id="ATFF01000006">
    <property type="protein sequence ID" value="EPF30646.1"/>
    <property type="molecule type" value="Genomic_DNA"/>
</dbReference>
<dbReference type="PANTHER" id="PTHR24171">
    <property type="entry name" value="ANKYRIN REPEAT DOMAIN-CONTAINING PROTEIN 39-RELATED"/>
    <property type="match status" value="1"/>
</dbReference>
<evidence type="ECO:0000256" key="3">
    <source>
        <dbReference type="PROSITE-ProRule" id="PRU00023"/>
    </source>
</evidence>
<dbReference type="SUPFAM" id="SSF48403">
    <property type="entry name" value="Ankyrin repeat"/>
    <property type="match status" value="1"/>
</dbReference>
<feature type="repeat" description="ANK" evidence="3">
    <location>
        <begin position="216"/>
        <end position="248"/>
    </location>
</feature>
<reference evidence="4 5" key="1">
    <citation type="submission" date="2013-04" db="EMBL/GenBank/DDBJ databases">
        <title>The Genome Sequence of Treponema maltophilum ATCC 51939.</title>
        <authorList>
            <consortium name="The Broad Institute Genomics Platform"/>
            <person name="Earl A."/>
            <person name="Ward D."/>
            <person name="Feldgarden M."/>
            <person name="Gevers D."/>
            <person name="Leonetti C."/>
            <person name="Blanton J.M."/>
            <person name="Dewhirst F.E."/>
            <person name="Izard J."/>
            <person name="Walker B."/>
            <person name="Young S."/>
            <person name="Zeng Q."/>
            <person name="Gargeya S."/>
            <person name="Fitzgerald M."/>
            <person name="Haas B."/>
            <person name="Abouelleil A."/>
            <person name="Allen A.W."/>
            <person name="Alvarado L."/>
            <person name="Arachchi H.M."/>
            <person name="Berlin A.M."/>
            <person name="Chapman S.B."/>
            <person name="Gainer-Dewar J."/>
            <person name="Goldberg J."/>
            <person name="Griggs A."/>
            <person name="Gujja S."/>
            <person name="Hansen M."/>
            <person name="Howarth C."/>
            <person name="Imamovic A."/>
            <person name="Ireland A."/>
            <person name="Larimer J."/>
            <person name="McCowan C."/>
            <person name="Murphy C."/>
            <person name="Pearson M."/>
            <person name="Poon T.W."/>
            <person name="Priest M."/>
            <person name="Roberts A."/>
            <person name="Saif S."/>
            <person name="Shea T."/>
            <person name="Sisk P."/>
            <person name="Sykes S."/>
            <person name="Wortman J."/>
            <person name="Nusbaum C."/>
            <person name="Birren B."/>
        </authorList>
    </citation>
    <scope>NUCLEOTIDE SEQUENCE [LARGE SCALE GENOMIC DNA]</scope>
    <source>
        <strain evidence="4 5">ATCC 51939</strain>
    </source>
</reference>
<evidence type="ECO:0000256" key="1">
    <source>
        <dbReference type="ARBA" id="ARBA00022737"/>
    </source>
</evidence>
<protein>
    <submittedName>
        <fullName evidence="4">Uncharacterized protein</fullName>
    </submittedName>
</protein>
<dbReference type="Gene3D" id="1.25.40.20">
    <property type="entry name" value="Ankyrin repeat-containing domain"/>
    <property type="match status" value="1"/>
</dbReference>
<dbReference type="PROSITE" id="PS50088">
    <property type="entry name" value="ANK_REPEAT"/>
    <property type="match status" value="2"/>
</dbReference>
<dbReference type="RefSeq" id="WP_016525257.1">
    <property type="nucleotide sequence ID" value="NZ_KE332518.1"/>
</dbReference>
<proteinExistence type="predicted"/>
<evidence type="ECO:0000256" key="2">
    <source>
        <dbReference type="ARBA" id="ARBA00023043"/>
    </source>
</evidence>
<keyword evidence="1" id="KW-0677">Repeat</keyword>
<keyword evidence="2 3" id="KW-0040">ANK repeat</keyword>
<dbReference type="HOGENOM" id="CLU_077687_0_0_12"/>
<gene>
    <name evidence="4" type="ORF">HMPREF9194_00965</name>
</gene>
<dbReference type="STRING" id="1125699.HMPREF9194_00965"/>
<dbReference type="Pfam" id="PF12796">
    <property type="entry name" value="Ank_2"/>
    <property type="match status" value="1"/>
</dbReference>
<sequence>MNWLLFTGKEDAGETESLVAFFKSKKVPYGIIGADAEDFLHAHKAEKDDTKKLYAQLHRTTHCICTGMDDIPPSPLFLYAAGLFSGKRIPVFLVPSKGTLPDRIADSLGKTFADVPTLLKSLKKNFPEYIKQEVQNSIKKKLFNLGVPLTPDSFSNYIARGDLDISKLFVKAGMDASICDSAGTPMLCIATRSNKLPLVSWLVKIGADINAASEDRGYTALMDAVWKNNYEIAELLVNAGADINTVAKDGQPLMVIATGICNIKICKLLFKNGGDITVKDRMGMSAFDYAKLFKKQVLIDLFKAKCR</sequence>
<evidence type="ECO:0000313" key="4">
    <source>
        <dbReference type="EMBL" id="EPF30646.1"/>
    </source>
</evidence>
<dbReference type="Proteomes" id="UP000014541">
    <property type="component" value="Unassembled WGS sequence"/>
</dbReference>
<dbReference type="PATRIC" id="fig|1125699.3.peg.987"/>
<feature type="repeat" description="ANK" evidence="3">
    <location>
        <begin position="182"/>
        <end position="214"/>
    </location>
</feature>
<dbReference type="PANTHER" id="PTHR24171:SF9">
    <property type="entry name" value="ANKYRIN REPEAT DOMAIN-CONTAINING PROTEIN 39"/>
    <property type="match status" value="1"/>
</dbReference>
<dbReference type="PROSITE" id="PS50297">
    <property type="entry name" value="ANK_REP_REGION"/>
    <property type="match status" value="1"/>
</dbReference>
<accession>S3K1A2</accession>
<organism evidence="4 5">
    <name type="scientific">Treponema maltophilum ATCC 51939</name>
    <dbReference type="NCBI Taxonomy" id="1125699"/>
    <lineage>
        <taxon>Bacteria</taxon>
        <taxon>Pseudomonadati</taxon>
        <taxon>Spirochaetota</taxon>
        <taxon>Spirochaetia</taxon>
        <taxon>Spirochaetales</taxon>
        <taxon>Treponemataceae</taxon>
        <taxon>Treponema</taxon>
    </lineage>
</organism>
<dbReference type="AlphaFoldDB" id="S3K1A2"/>
<keyword evidence="5" id="KW-1185">Reference proteome</keyword>
<dbReference type="OrthoDB" id="368967at2"/>
<dbReference type="eggNOG" id="COG0666">
    <property type="taxonomic scope" value="Bacteria"/>
</dbReference>
<evidence type="ECO:0000313" key="5">
    <source>
        <dbReference type="Proteomes" id="UP000014541"/>
    </source>
</evidence>
<name>S3K1A2_TREMA</name>
<dbReference type="InterPro" id="IPR036770">
    <property type="entry name" value="Ankyrin_rpt-contain_sf"/>
</dbReference>
<comment type="caution">
    <text evidence="4">The sequence shown here is derived from an EMBL/GenBank/DDBJ whole genome shotgun (WGS) entry which is preliminary data.</text>
</comment>